<dbReference type="Pfam" id="PF00069">
    <property type="entry name" value="Pkinase"/>
    <property type="match status" value="1"/>
</dbReference>
<evidence type="ECO:0000256" key="9">
    <source>
        <dbReference type="SAM" id="Phobius"/>
    </source>
</evidence>
<feature type="region of interest" description="Disordered" evidence="8">
    <location>
        <begin position="1"/>
        <end position="26"/>
    </location>
</feature>
<keyword evidence="9" id="KW-0812">Transmembrane</keyword>
<evidence type="ECO:0000256" key="5">
    <source>
        <dbReference type="ARBA" id="ARBA00022777"/>
    </source>
</evidence>
<keyword evidence="9" id="KW-0472">Membrane</keyword>
<feature type="compositionally biased region" description="Low complexity" evidence="8">
    <location>
        <begin position="1"/>
        <end position="10"/>
    </location>
</feature>
<evidence type="ECO:0000256" key="4">
    <source>
        <dbReference type="ARBA" id="ARBA00022741"/>
    </source>
</evidence>
<dbReference type="PROSITE" id="PS00108">
    <property type="entry name" value="PROTEIN_KINASE_ST"/>
    <property type="match status" value="1"/>
</dbReference>
<feature type="compositionally biased region" description="Gly residues" evidence="8">
    <location>
        <begin position="312"/>
        <end position="328"/>
    </location>
</feature>
<dbReference type="InterPro" id="IPR011009">
    <property type="entry name" value="Kinase-like_dom_sf"/>
</dbReference>
<dbReference type="SMART" id="SM00220">
    <property type="entry name" value="S_TKc"/>
    <property type="match status" value="1"/>
</dbReference>
<keyword evidence="4 7" id="KW-0547">Nucleotide-binding</keyword>
<evidence type="ECO:0000259" key="10">
    <source>
        <dbReference type="PROSITE" id="PS50011"/>
    </source>
</evidence>
<dbReference type="EMBL" id="UHID01000005">
    <property type="protein sequence ID" value="SUP37041.1"/>
    <property type="molecule type" value="Genomic_DNA"/>
</dbReference>
<keyword evidence="3 11" id="KW-0808">Transferase</keyword>
<evidence type="ECO:0000313" key="11">
    <source>
        <dbReference type="EMBL" id="SUP37041.1"/>
    </source>
</evidence>
<dbReference type="AlphaFoldDB" id="A0A380NCH6"/>
<evidence type="ECO:0000313" key="12">
    <source>
        <dbReference type="Proteomes" id="UP000254150"/>
    </source>
</evidence>
<keyword evidence="5 11" id="KW-0418">Kinase</keyword>
<feature type="compositionally biased region" description="Gly residues" evidence="8">
    <location>
        <begin position="11"/>
        <end position="26"/>
    </location>
</feature>
<dbReference type="InterPro" id="IPR008271">
    <property type="entry name" value="Ser/Thr_kinase_AS"/>
</dbReference>
<dbReference type="Gene3D" id="3.30.200.20">
    <property type="entry name" value="Phosphorylase Kinase, domain 1"/>
    <property type="match status" value="1"/>
</dbReference>
<name>A0A380NCH6_STRGR</name>
<evidence type="ECO:0000256" key="7">
    <source>
        <dbReference type="PROSITE-ProRule" id="PRU10141"/>
    </source>
</evidence>
<dbReference type="PANTHER" id="PTHR43289:SF6">
    <property type="entry name" value="SERINE_THREONINE-PROTEIN KINASE NEKL-3"/>
    <property type="match status" value="1"/>
</dbReference>
<feature type="transmembrane region" description="Helical" evidence="9">
    <location>
        <begin position="357"/>
        <end position="377"/>
    </location>
</feature>
<dbReference type="PROSITE" id="PS00107">
    <property type="entry name" value="PROTEIN_KINASE_ATP"/>
    <property type="match status" value="1"/>
</dbReference>
<dbReference type="InterPro" id="IPR000719">
    <property type="entry name" value="Prot_kinase_dom"/>
</dbReference>
<feature type="binding site" evidence="7">
    <location>
        <position position="62"/>
    </location>
    <ligand>
        <name>ATP</name>
        <dbReference type="ChEBI" id="CHEBI:30616"/>
    </ligand>
</feature>
<keyword evidence="9" id="KW-1133">Transmembrane helix</keyword>
<evidence type="ECO:0000256" key="6">
    <source>
        <dbReference type="ARBA" id="ARBA00022840"/>
    </source>
</evidence>
<feature type="domain" description="Protein kinase" evidence="10">
    <location>
        <begin position="33"/>
        <end position="287"/>
    </location>
</feature>
<dbReference type="InterPro" id="IPR017441">
    <property type="entry name" value="Protein_kinase_ATP_BS"/>
</dbReference>
<keyword evidence="2 11" id="KW-0723">Serine/threonine-protein kinase</keyword>
<dbReference type="EC" id="2.7.11.1" evidence="1"/>
<dbReference type="PROSITE" id="PS50011">
    <property type="entry name" value="PROTEIN_KINASE_DOM"/>
    <property type="match status" value="1"/>
</dbReference>
<evidence type="ECO:0000256" key="1">
    <source>
        <dbReference type="ARBA" id="ARBA00012513"/>
    </source>
</evidence>
<dbReference type="GO" id="GO:0004674">
    <property type="term" value="F:protein serine/threonine kinase activity"/>
    <property type="evidence" value="ECO:0007669"/>
    <property type="project" value="UniProtKB-KW"/>
</dbReference>
<organism evidence="11 12">
    <name type="scientific">Streptomyces griseus</name>
    <dbReference type="NCBI Taxonomy" id="1911"/>
    <lineage>
        <taxon>Bacteria</taxon>
        <taxon>Bacillati</taxon>
        <taxon>Actinomycetota</taxon>
        <taxon>Actinomycetes</taxon>
        <taxon>Kitasatosporales</taxon>
        <taxon>Streptomycetaceae</taxon>
        <taxon>Streptomyces</taxon>
    </lineage>
</organism>
<dbReference type="GO" id="GO:0005524">
    <property type="term" value="F:ATP binding"/>
    <property type="evidence" value="ECO:0007669"/>
    <property type="project" value="UniProtKB-UniRule"/>
</dbReference>
<dbReference type="SUPFAM" id="SSF56112">
    <property type="entry name" value="Protein kinase-like (PK-like)"/>
    <property type="match status" value="1"/>
</dbReference>
<gene>
    <name evidence="11" type="primary">prkC_4</name>
    <name evidence="11" type="ORF">NCTC7807_02430</name>
</gene>
<dbReference type="CDD" id="cd14014">
    <property type="entry name" value="STKc_PknB_like"/>
    <property type="match status" value="1"/>
</dbReference>
<keyword evidence="6 7" id="KW-0067">ATP-binding</keyword>
<evidence type="ECO:0000256" key="2">
    <source>
        <dbReference type="ARBA" id="ARBA00022527"/>
    </source>
</evidence>
<reference evidence="11 12" key="1">
    <citation type="submission" date="2018-06" db="EMBL/GenBank/DDBJ databases">
        <authorList>
            <consortium name="Pathogen Informatics"/>
            <person name="Doyle S."/>
        </authorList>
    </citation>
    <scope>NUCLEOTIDE SEQUENCE [LARGE SCALE GENOMIC DNA]</scope>
    <source>
        <strain evidence="11 12">NCTC7807</strain>
    </source>
</reference>
<dbReference type="PANTHER" id="PTHR43289">
    <property type="entry name" value="MITOGEN-ACTIVATED PROTEIN KINASE KINASE KINASE 20-RELATED"/>
    <property type="match status" value="1"/>
</dbReference>
<accession>A0A380NCH6</accession>
<dbReference type="Proteomes" id="UP000254150">
    <property type="component" value="Unassembled WGS sequence"/>
</dbReference>
<protein>
    <recommendedName>
        <fullName evidence="1">non-specific serine/threonine protein kinase</fullName>
        <ecNumber evidence="1">2.7.11.1</ecNumber>
    </recommendedName>
</protein>
<sequence>MNTSGTSGRPGRAGGEGHGARPGTGGRLLAGRYRLLGELGRGGMGAVWRARDETLRREVAVKEVSVPFGLPEEDVARLHARLEREARAAGRVEHPGVAEVFDVVRQDGRPWIVMELVRGPTLQDVLEAGGPLAPERAASVGAQVLSALRAAHGAGVLHRDVKPANVLLAHDGRVVLTDFGSSLVEGGEELTDAGEVVGSPEYLAPERALEGDPGPASDLWALGVLLFAAVEGRTPFRRETALATLGAAVDDALPAPGSAGPLRPVIEGLLRKHPDDRLGPAEAERLLRRVACGGRTRSGGVPAARRPRRGGAARGRPGGAGRPGGVGRGVPRDGEGGGAAGRRSDGARAALGRTAPALVALVAVVVLVATGLGHLLAD</sequence>
<evidence type="ECO:0000256" key="8">
    <source>
        <dbReference type="SAM" id="MobiDB-lite"/>
    </source>
</evidence>
<dbReference type="Gene3D" id="1.10.510.10">
    <property type="entry name" value="Transferase(Phosphotransferase) domain 1"/>
    <property type="match status" value="1"/>
</dbReference>
<dbReference type="RefSeq" id="WP_115068511.1">
    <property type="nucleotide sequence ID" value="NZ_UHID01000005.1"/>
</dbReference>
<feature type="region of interest" description="Disordered" evidence="8">
    <location>
        <begin position="296"/>
        <end position="344"/>
    </location>
</feature>
<evidence type="ECO:0000256" key="3">
    <source>
        <dbReference type="ARBA" id="ARBA00022679"/>
    </source>
</evidence>
<proteinExistence type="predicted"/>